<evidence type="ECO:0000313" key="1">
    <source>
        <dbReference type="EMBL" id="AFH65233.1"/>
    </source>
</evidence>
<evidence type="ECO:0000313" key="2">
    <source>
        <dbReference type="Proteomes" id="UP000007392"/>
    </source>
</evidence>
<organism evidence="1 2">
    <name type="scientific">Paenibacillus mucilaginosus K02</name>
    <dbReference type="NCBI Taxonomy" id="997761"/>
    <lineage>
        <taxon>Bacteria</taxon>
        <taxon>Bacillati</taxon>
        <taxon>Bacillota</taxon>
        <taxon>Bacilli</taxon>
        <taxon>Bacillales</taxon>
        <taxon>Paenibacillaceae</taxon>
        <taxon>Paenibacillus</taxon>
    </lineage>
</organism>
<gene>
    <name evidence="1" type="ORF">B2K_31790</name>
</gene>
<reference evidence="1 2" key="1">
    <citation type="submission" date="2013-06" db="EMBL/GenBank/DDBJ databases">
        <title>Complete genome sequence of Paenibacillus mucilaginosus K02.</title>
        <authorList>
            <person name="Xiao B."/>
            <person name="Sun L."/>
            <person name="Xiao L."/>
            <person name="Lian B."/>
        </authorList>
    </citation>
    <scope>NUCLEOTIDE SEQUENCE [LARGE SCALE GENOMIC DNA]</scope>
    <source>
        <strain evidence="1 2">K02</strain>
    </source>
</reference>
<dbReference type="EMBL" id="CP003422">
    <property type="protein sequence ID" value="AFH65233.1"/>
    <property type="molecule type" value="Genomic_DNA"/>
</dbReference>
<protein>
    <submittedName>
        <fullName evidence="1">Uncharacterized protein</fullName>
    </submittedName>
</protein>
<sequence>MLHSKVVGRISALYNKIAVFFIVYVFQYEFNASGKLWGILEGYQRRQTPSGLRQKRIVSLYWPKVSLLTNPRPIPYDDIVIEYIWRVTV</sequence>
<dbReference type="Proteomes" id="UP000007392">
    <property type="component" value="Chromosome"/>
</dbReference>
<dbReference type="KEGG" id="pmw:B2K_31790"/>
<dbReference type="HOGENOM" id="CLU_2634735_0_0_9"/>
<name>I0BS86_9BACL</name>
<accession>I0BS86</accession>
<proteinExistence type="predicted"/>
<dbReference type="AlphaFoldDB" id="I0BS86"/>